<reference evidence="2 3" key="1">
    <citation type="submission" date="2014-10" db="EMBL/GenBank/DDBJ databases">
        <title>Draft genome sequence of Novosphingobium subterraneum DSM 12447.</title>
        <authorList>
            <person name="Gan H.M."/>
            <person name="Gan H.Y."/>
            <person name="Savka M.A."/>
        </authorList>
    </citation>
    <scope>NUCLEOTIDE SEQUENCE [LARGE SCALE GENOMIC DNA]</scope>
    <source>
        <strain evidence="2 3">DSM 12447</strain>
    </source>
</reference>
<proteinExistence type="inferred from homology"/>
<dbReference type="Proteomes" id="UP000031338">
    <property type="component" value="Unassembled WGS sequence"/>
</dbReference>
<sequence length="108" mass="11435">MTAALIWCPFGDVESAEAAAGQLLEERLIACANILPAIRSLYRWNGERGKGSEVAVLFKTRADLLDAAVARLEALHPYDAPAISGWRCDAAGVATLGWLGAECGPLLP</sequence>
<dbReference type="PANTHER" id="PTHR23419:SF8">
    <property type="entry name" value="FI09726P"/>
    <property type="match status" value="1"/>
</dbReference>
<evidence type="ECO:0000313" key="2">
    <source>
        <dbReference type="EMBL" id="KHS47670.1"/>
    </source>
</evidence>
<comment type="caution">
    <text evidence="2">The sequence shown here is derived from an EMBL/GenBank/DDBJ whole genome shotgun (WGS) entry which is preliminary data.</text>
</comment>
<evidence type="ECO:0000256" key="1">
    <source>
        <dbReference type="ARBA" id="ARBA00010169"/>
    </source>
</evidence>
<dbReference type="Pfam" id="PF03091">
    <property type="entry name" value="CutA1"/>
    <property type="match status" value="1"/>
</dbReference>
<dbReference type="PANTHER" id="PTHR23419">
    <property type="entry name" value="DIVALENT CATION TOLERANCE CUTA-RELATED"/>
    <property type="match status" value="1"/>
</dbReference>
<gene>
    <name evidence="2" type="ORF">NJ75_01464</name>
</gene>
<comment type="similarity">
    <text evidence="1">Belongs to the CutA family.</text>
</comment>
<dbReference type="AlphaFoldDB" id="A0A0B8ZX36"/>
<dbReference type="PATRIC" id="fig|48936.3.peg.1466"/>
<organism evidence="2 3">
    <name type="scientific">Novosphingobium subterraneum</name>
    <dbReference type="NCBI Taxonomy" id="48936"/>
    <lineage>
        <taxon>Bacteria</taxon>
        <taxon>Pseudomonadati</taxon>
        <taxon>Pseudomonadota</taxon>
        <taxon>Alphaproteobacteria</taxon>
        <taxon>Sphingomonadales</taxon>
        <taxon>Sphingomonadaceae</taxon>
        <taxon>Novosphingobium</taxon>
    </lineage>
</organism>
<dbReference type="InterPro" id="IPR004323">
    <property type="entry name" value="Ion_tolerance_CutA"/>
</dbReference>
<dbReference type="Gene3D" id="3.30.70.120">
    <property type="match status" value="1"/>
</dbReference>
<accession>A0A0B8ZX36</accession>
<dbReference type="EMBL" id="JRVC01000006">
    <property type="protein sequence ID" value="KHS47670.1"/>
    <property type="molecule type" value="Genomic_DNA"/>
</dbReference>
<dbReference type="InterPro" id="IPR015867">
    <property type="entry name" value="N-reg_PII/ATP_PRibTrfase_C"/>
</dbReference>
<dbReference type="GO" id="GO:0005507">
    <property type="term" value="F:copper ion binding"/>
    <property type="evidence" value="ECO:0007669"/>
    <property type="project" value="TreeGrafter"/>
</dbReference>
<keyword evidence="3" id="KW-1185">Reference proteome</keyword>
<dbReference type="SUPFAM" id="SSF54913">
    <property type="entry name" value="GlnB-like"/>
    <property type="match status" value="1"/>
</dbReference>
<dbReference type="RefSeq" id="WP_039332978.1">
    <property type="nucleotide sequence ID" value="NZ_JRVC01000006.1"/>
</dbReference>
<dbReference type="STRING" id="48936.NJ75_01464"/>
<dbReference type="InterPro" id="IPR011322">
    <property type="entry name" value="N-reg_PII-like_a/b"/>
</dbReference>
<protein>
    <submittedName>
        <fullName evidence="2">Periplasmic divalent cation tolerance protein</fullName>
    </submittedName>
</protein>
<dbReference type="GO" id="GO:0010038">
    <property type="term" value="P:response to metal ion"/>
    <property type="evidence" value="ECO:0007669"/>
    <property type="project" value="InterPro"/>
</dbReference>
<name>A0A0B8ZX36_9SPHN</name>
<evidence type="ECO:0000313" key="3">
    <source>
        <dbReference type="Proteomes" id="UP000031338"/>
    </source>
</evidence>